<dbReference type="PRINTS" id="PR00385">
    <property type="entry name" value="P450"/>
</dbReference>
<accession>A0ABP9R4B2</accession>
<dbReference type="PROSITE" id="PS00086">
    <property type="entry name" value="CYTOCHROME_P450"/>
    <property type="match status" value="1"/>
</dbReference>
<keyword evidence="4" id="KW-1185">Reference proteome</keyword>
<dbReference type="PANTHER" id="PTHR46696:SF4">
    <property type="entry name" value="BIOTIN BIOSYNTHESIS CYTOCHROME P450"/>
    <property type="match status" value="1"/>
</dbReference>
<evidence type="ECO:0000313" key="4">
    <source>
        <dbReference type="Proteomes" id="UP001428817"/>
    </source>
</evidence>
<keyword evidence="2" id="KW-0349">Heme</keyword>
<keyword evidence="2" id="KW-0503">Monooxygenase</keyword>
<dbReference type="CDD" id="cd11033">
    <property type="entry name" value="CYP142-like"/>
    <property type="match status" value="1"/>
</dbReference>
<dbReference type="Proteomes" id="UP001428817">
    <property type="component" value="Unassembled WGS sequence"/>
</dbReference>
<dbReference type="PRINTS" id="PR00359">
    <property type="entry name" value="BP450"/>
</dbReference>
<dbReference type="InterPro" id="IPR036396">
    <property type="entry name" value="Cyt_P450_sf"/>
</dbReference>
<evidence type="ECO:0000256" key="1">
    <source>
        <dbReference type="ARBA" id="ARBA00010617"/>
    </source>
</evidence>
<dbReference type="InterPro" id="IPR017972">
    <property type="entry name" value="Cyt_P450_CS"/>
</dbReference>
<comment type="caution">
    <text evidence="3">The sequence shown here is derived from an EMBL/GenBank/DDBJ whole genome shotgun (WGS) entry which is preliminary data.</text>
</comment>
<keyword evidence="2" id="KW-0560">Oxidoreductase</keyword>
<reference evidence="4" key="1">
    <citation type="journal article" date="2019" name="Int. J. Syst. Evol. Microbiol.">
        <title>The Global Catalogue of Microorganisms (GCM) 10K type strain sequencing project: providing services to taxonomists for standard genome sequencing and annotation.</title>
        <authorList>
            <consortium name="The Broad Institute Genomics Platform"/>
            <consortium name="The Broad Institute Genome Sequencing Center for Infectious Disease"/>
            <person name="Wu L."/>
            <person name="Ma J."/>
        </authorList>
    </citation>
    <scope>NUCLEOTIDE SEQUENCE [LARGE SCALE GENOMIC DNA]</scope>
    <source>
        <strain evidence="4">JCM 18303</strain>
    </source>
</reference>
<gene>
    <name evidence="3" type="ORF">GCM10023321_69530</name>
</gene>
<keyword evidence="2" id="KW-0408">Iron</keyword>
<dbReference type="EMBL" id="BAABJP010000046">
    <property type="protein sequence ID" value="GAA5171230.1"/>
    <property type="molecule type" value="Genomic_DNA"/>
</dbReference>
<comment type="similarity">
    <text evidence="1 2">Belongs to the cytochrome P450 family.</text>
</comment>
<dbReference type="SUPFAM" id="SSF48264">
    <property type="entry name" value="Cytochrome P450"/>
    <property type="match status" value="1"/>
</dbReference>
<organism evidence="3 4">
    <name type="scientific">Pseudonocardia eucalypti</name>
    <dbReference type="NCBI Taxonomy" id="648755"/>
    <lineage>
        <taxon>Bacteria</taxon>
        <taxon>Bacillati</taxon>
        <taxon>Actinomycetota</taxon>
        <taxon>Actinomycetes</taxon>
        <taxon>Pseudonocardiales</taxon>
        <taxon>Pseudonocardiaceae</taxon>
        <taxon>Pseudonocardia</taxon>
    </lineage>
</organism>
<keyword evidence="2" id="KW-0479">Metal-binding</keyword>
<protein>
    <submittedName>
        <fullName evidence="3">Cytochrome P450</fullName>
    </submittedName>
</protein>
<name>A0ABP9R4B2_9PSEU</name>
<evidence type="ECO:0000313" key="3">
    <source>
        <dbReference type="EMBL" id="GAA5171230.1"/>
    </source>
</evidence>
<dbReference type="Pfam" id="PF00067">
    <property type="entry name" value="p450"/>
    <property type="match status" value="1"/>
</dbReference>
<proteinExistence type="inferred from homology"/>
<dbReference type="RefSeq" id="WP_185060694.1">
    <property type="nucleotide sequence ID" value="NZ_BAABJP010000046.1"/>
</dbReference>
<dbReference type="InterPro" id="IPR002397">
    <property type="entry name" value="Cyt_P450_B"/>
</dbReference>
<dbReference type="Gene3D" id="1.10.630.10">
    <property type="entry name" value="Cytochrome P450"/>
    <property type="match status" value="1"/>
</dbReference>
<evidence type="ECO:0000256" key="2">
    <source>
        <dbReference type="RuleBase" id="RU000461"/>
    </source>
</evidence>
<sequence length="419" mass="47294">MTMTVEQAGLTVIDPTAYAEERRLHEACALLRRESPVHWVDGLPEYNPFWVITKRAHILEIEKNHQQFRNHPRPVLVPAVEDQRQAEQGQLLRTLIHIDDPDHKALRPVAADWFKPKTLRTMQENVDVLARRYVDQMAARGSECDFVSEVAVHYPLQVILSLLGLPESDFPRMLQLTQEIFGGDDPERRRGETPEEQMAVVMDFFAYFQRLINDRRETPTEDLASAIANARIDGEYLSDIDCASYFVIIATAGHDTTSSTIAGGLHALLEHPDQLEKLRADPSLMPGAVEEMIRWVTPVKEFMRTAREDYEIGGQTIKAGQSLLLMYPSGNRDEEEFDNPDVFDVTRRPNRHVAFGAGVHFCLGAALARMETQAIFAELLPRLEHIELAGTPEGVPSTFVSGLKRLPIRYRLTGAPVPA</sequence>
<dbReference type="PANTHER" id="PTHR46696">
    <property type="entry name" value="P450, PUTATIVE (EUROFUNG)-RELATED"/>
    <property type="match status" value="1"/>
</dbReference>
<dbReference type="InterPro" id="IPR001128">
    <property type="entry name" value="Cyt_P450"/>
</dbReference>